<dbReference type="Proteomes" id="UP000659496">
    <property type="component" value="Unassembled WGS sequence"/>
</dbReference>
<organism evidence="1 2">
    <name type="scientific">Sporosarcina gallistercoris</name>
    <dbReference type="NCBI Taxonomy" id="2762245"/>
    <lineage>
        <taxon>Bacteria</taxon>
        <taxon>Bacillati</taxon>
        <taxon>Bacillota</taxon>
        <taxon>Bacilli</taxon>
        <taxon>Bacillales</taxon>
        <taxon>Caryophanaceae</taxon>
        <taxon>Sporosarcina</taxon>
    </lineage>
</organism>
<evidence type="ECO:0000313" key="1">
    <source>
        <dbReference type="EMBL" id="MBD7908141.1"/>
    </source>
</evidence>
<dbReference type="RefSeq" id="WP_191689291.1">
    <property type="nucleotide sequence ID" value="NZ_JACSQY010000004.1"/>
</dbReference>
<dbReference type="InterPro" id="IPR008928">
    <property type="entry name" value="6-hairpin_glycosidase_sf"/>
</dbReference>
<name>A0ABR8PIY1_9BACL</name>
<accession>A0ABR8PIY1</accession>
<evidence type="ECO:0008006" key="3">
    <source>
        <dbReference type="Google" id="ProtNLM"/>
    </source>
</evidence>
<dbReference type="EMBL" id="JACSQY010000004">
    <property type="protein sequence ID" value="MBD7908141.1"/>
    <property type="molecule type" value="Genomic_DNA"/>
</dbReference>
<evidence type="ECO:0000313" key="2">
    <source>
        <dbReference type="Proteomes" id="UP000659496"/>
    </source>
</evidence>
<protein>
    <recommendedName>
        <fullName evidence="3">Glycosyl hydrolase</fullName>
    </recommendedName>
</protein>
<reference evidence="1 2" key="1">
    <citation type="submission" date="2020-08" db="EMBL/GenBank/DDBJ databases">
        <title>A Genomic Blueprint of the Chicken Gut Microbiome.</title>
        <authorList>
            <person name="Gilroy R."/>
            <person name="Ravi A."/>
            <person name="Getino M."/>
            <person name="Pursley I."/>
            <person name="Horton D.L."/>
            <person name="Alikhan N.-F."/>
            <person name="Baker D."/>
            <person name="Gharbi K."/>
            <person name="Hall N."/>
            <person name="Watson M."/>
            <person name="Adriaenssens E.M."/>
            <person name="Foster-Nyarko E."/>
            <person name="Jarju S."/>
            <person name="Secka A."/>
            <person name="Antonio M."/>
            <person name="Oren A."/>
            <person name="Chaudhuri R."/>
            <person name="La Ragione R.M."/>
            <person name="Hildebrand F."/>
            <person name="Pallen M.J."/>
        </authorList>
    </citation>
    <scope>NUCLEOTIDE SEQUENCE [LARGE SCALE GENOMIC DNA]</scope>
    <source>
        <strain evidence="1 2">Sa3CUA8</strain>
    </source>
</reference>
<keyword evidence="2" id="KW-1185">Reference proteome</keyword>
<dbReference type="InterPro" id="IPR012341">
    <property type="entry name" value="6hp_glycosidase-like_sf"/>
</dbReference>
<proteinExistence type="predicted"/>
<dbReference type="SUPFAM" id="SSF48208">
    <property type="entry name" value="Six-hairpin glycosidases"/>
    <property type="match status" value="1"/>
</dbReference>
<gene>
    <name evidence="1" type="ORF">H9659_07360</name>
</gene>
<comment type="caution">
    <text evidence="1">The sequence shown here is derived from an EMBL/GenBank/DDBJ whole genome shotgun (WGS) entry which is preliminary data.</text>
</comment>
<sequence>MWTVYDSPERPATESFVRSHLLQQDGFIRTNITDRADEYLSESMGLWMLYVVVANEKKSFETQVTTLRNEFLTDDHLVTWQIIRGNHASANALIDDIRIIQALYMAAEKWDEPAYELLADQMSDSISRHQTSQGILTDFVETDSKKAGTELTLSYIVPQALDLMALRGELPQSIYQNTRKVLMEAPLSPEGFFPKQYSIRTDSYIYDADVNLIDQLYTGYHRAVWNGDVSALVSFTKRAFKEGDNKLYGRYDSKTGKPSVSYESASVYALAVMMSREANEHEFADQLLKHMEQLAVQNRESPYYGGYIDLDTKDTHSFDNLLALLAKQQSE</sequence>
<dbReference type="Gene3D" id="1.50.10.10">
    <property type="match status" value="1"/>
</dbReference>